<keyword evidence="2" id="KW-1185">Reference proteome</keyword>
<proteinExistence type="predicted"/>
<name>A0A8H5FUE1_9AGAR</name>
<organism evidence="1 2">
    <name type="scientific">Tetrapyrgos nigripes</name>
    <dbReference type="NCBI Taxonomy" id="182062"/>
    <lineage>
        <taxon>Eukaryota</taxon>
        <taxon>Fungi</taxon>
        <taxon>Dikarya</taxon>
        <taxon>Basidiomycota</taxon>
        <taxon>Agaricomycotina</taxon>
        <taxon>Agaricomycetes</taxon>
        <taxon>Agaricomycetidae</taxon>
        <taxon>Agaricales</taxon>
        <taxon>Marasmiineae</taxon>
        <taxon>Marasmiaceae</taxon>
        <taxon>Tetrapyrgos</taxon>
    </lineage>
</organism>
<dbReference type="EMBL" id="JAACJM010000081">
    <property type="protein sequence ID" value="KAF5349394.1"/>
    <property type="molecule type" value="Genomic_DNA"/>
</dbReference>
<protein>
    <submittedName>
        <fullName evidence="1">Uncharacterized protein</fullName>
    </submittedName>
</protein>
<dbReference type="AlphaFoldDB" id="A0A8H5FUE1"/>
<accession>A0A8H5FUE1</accession>
<evidence type="ECO:0000313" key="2">
    <source>
        <dbReference type="Proteomes" id="UP000559256"/>
    </source>
</evidence>
<reference evidence="1 2" key="1">
    <citation type="journal article" date="2020" name="ISME J.">
        <title>Uncovering the hidden diversity of litter-decomposition mechanisms in mushroom-forming fungi.</title>
        <authorList>
            <person name="Floudas D."/>
            <person name="Bentzer J."/>
            <person name="Ahren D."/>
            <person name="Johansson T."/>
            <person name="Persson P."/>
            <person name="Tunlid A."/>
        </authorList>
    </citation>
    <scope>NUCLEOTIDE SEQUENCE [LARGE SCALE GENOMIC DNA]</scope>
    <source>
        <strain evidence="1 2">CBS 291.85</strain>
    </source>
</reference>
<comment type="caution">
    <text evidence="1">The sequence shown here is derived from an EMBL/GenBank/DDBJ whole genome shotgun (WGS) entry which is preliminary data.</text>
</comment>
<sequence length="48" mass="5472">MWGLWSEDDVGVGLQVDMLSSPFEFEAFFQLTDLKTWSTRTALIQGAF</sequence>
<dbReference type="Proteomes" id="UP000559256">
    <property type="component" value="Unassembled WGS sequence"/>
</dbReference>
<evidence type="ECO:0000313" key="1">
    <source>
        <dbReference type="EMBL" id="KAF5349394.1"/>
    </source>
</evidence>
<gene>
    <name evidence="1" type="ORF">D9758_015519</name>
</gene>